<dbReference type="InParanoid" id="A0A7J8GKQ1"/>
<dbReference type="AlphaFoldDB" id="A0A7J8GKQ1"/>
<proteinExistence type="predicted"/>
<dbReference type="Proteomes" id="UP000550707">
    <property type="component" value="Unassembled WGS sequence"/>
</dbReference>
<sequence>MEIITFLSHRPSAGSIVPLSRTMLSGMTTQGIKPPGSKEMKWREPLVGFPLLGKYVVLSDWCWGFLGYAPRTGTAGSSGRSTFYFLRKYQPERLRAPLCSFIAPLFTIVKIWKQPKCPSVDEWIKKPWYMYTMEYYAAVKNNNKDLLPFETAWRDLKSIMLNEISQ</sequence>
<reference evidence="1 2" key="1">
    <citation type="journal article" date="2020" name="Nature">
        <title>Six reference-quality genomes reveal evolution of bat adaptations.</title>
        <authorList>
            <person name="Jebb D."/>
            <person name="Huang Z."/>
            <person name="Pippel M."/>
            <person name="Hughes G.M."/>
            <person name="Lavrichenko K."/>
            <person name="Devanna P."/>
            <person name="Winkler S."/>
            <person name="Jermiin L.S."/>
            <person name="Skirmuntt E.C."/>
            <person name="Katzourakis A."/>
            <person name="Burkitt-Gray L."/>
            <person name="Ray D.A."/>
            <person name="Sullivan K.A.M."/>
            <person name="Roscito J.G."/>
            <person name="Kirilenko B.M."/>
            <person name="Davalos L.M."/>
            <person name="Corthals A.P."/>
            <person name="Power M.L."/>
            <person name="Jones G."/>
            <person name="Ransome R.D."/>
            <person name="Dechmann D.K.N."/>
            <person name="Locatelli A.G."/>
            <person name="Puechmaille S.J."/>
            <person name="Fedrigo O."/>
            <person name="Jarvis E.D."/>
            <person name="Hiller M."/>
            <person name="Vernes S.C."/>
            <person name="Myers E.W."/>
            <person name="Teeling E.C."/>
        </authorList>
    </citation>
    <scope>NUCLEOTIDE SEQUENCE [LARGE SCALE GENOMIC DNA]</scope>
    <source>
        <strain evidence="1">MMolMol1</strain>
        <tissue evidence="1">Muscle</tissue>
    </source>
</reference>
<name>A0A7J8GKQ1_MOLMO</name>
<comment type="caution">
    <text evidence="1">The sequence shown here is derived from an EMBL/GenBank/DDBJ whole genome shotgun (WGS) entry which is preliminary data.</text>
</comment>
<protein>
    <submittedName>
        <fullName evidence="1">Uncharacterized protein</fullName>
    </submittedName>
</protein>
<dbReference type="EMBL" id="JACASF010000009">
    <property type="protein sequence ID" value="KAF6460507.1"/>
    <property type="molecule type" value="Genomic_DNA"/>
</dbReference>
<gene>
    <name evidence="1" type="ORF">HJG59_011422</name>
</gene>
<organism evidence="1 2">
    <name type="scientific">Molossus molossus</name>
    <name type="common">Pallas' mastiff bat</name>
    <name type="synonym">Vespertilio molossus</name>
    <dbReference type="NCBI Taxonomy" id="27622"/>
    <lineage>
        <taxon>Eukaryota</taxon>
        <taxon>Metazoa</taxon>
        <taxon>Chordata</taxon>
        <taxon>Craniata</taxon>
        <taxon>Vertebrata</taxon>
        <taxon>Euteleostomi</taxon>
        <taxon>Mammalia</taxon>
        <taxon>Eutheria</taxon>
        <taxon>Laurasiatheria</taxon>
        <taxon>Chiroptera</taxon>
        <taxon>Yangochiroptera</taxon>
        <taxon>Molossidae</taxon>
        <taxon>Molossus</taxon>
    </lineage>
</organism>
<accession>A0A7J8GKQ1</accession>
<keyword evidence="2" id="KW-1185">Reference proteome</keyword>
<evidence type="ECO:0000313" key="2">
    <source>
        <dbReference type="Proteomes" id="UP000550707"/>
    </source>
</evidence>
<evidence type="ECO:0000313" key="1">
    <source>
        <dbReference type="EMBL" id="KAF6460507.1"/>
    </source>
</evidence>